<evidence type="ECO:0000313" key="2">
    <source>
        <dbReference type="EMBL" id="GAA4284502.1"/>
    </source>
</evidence>
<evidence type="ECO:0000256" key="1">
    <source>
        <dbReference type="SAM" id="MobiDB-lite"/>
    </source>
</evidence>
<proteinExistence type="predicted"/>
<dbReference type="InterPro" id="IPR020835">
    <property type="entry name" value="Catalase_sf"/>
</dbReference>
<name>A0ABP8EKJ5_9MICO</name>
<organism evidence="2 3">
    <name type="scientific">Brevibacterium daeguense</name>
    <dbReference type="NCBI Taxonomy" id="909936"/>
    <lineage>
        <taxon>Bacteria</taxon>
        <taxon>Bacillati</taxon>
        <taxon>Actinomycetota</taxon>
        <taxon>Actinomycetes</taxon>
        <taxon>Micrococcales</taxon>
        <taxon>Brevibacteriaceae</taxon>
        <taxon>Brevibacterium</taxon>
    </lineage>
</organism>
<protein>
    <recommendedName>
        <fullName evidence="4">Phosphodiesterase</fullName>
    </recommendedName>
</protein>
<dbReference type="Proteomes" id="UP001501586">
    <property type="component" value="Unassembled WGS sequence"/>
</dbReference>
<evidence type="ECO:0000313" key="3">
    <source>
        <dbReference type="Proteomes" id="UP001501586"/>
    </source>
</evidence>
<reference evidence="3" key="1">
    <citation type="journal article" date="2019" name="Int. J. Syst. Evol. Microbiol.">
        <title>The Global Catalogue of Microorganisms (GCM) 10K type strain sequencing project: providing services to taxonomists for standard genome sequencing and annotation.</title>
        <authorList>
            <consortium name="The Broad Institute Genomics Platform"/>
            <consortium name="The Broad Institute Genome Sequencing Center for Infectious Disease"/>
            <person name="Wu L."/>
            <person name="Ma J."/>
        </authorList>
    </citation>
    <scope>NUCLEOTIDE SEQUENCE [LARGE SCALE GENOMIC DNA]</scope>
    <source>
        <strain evidence="3">JCM 17458</strain>
    </source>
</reference>
<evidence type="ECO:0008006" key="4">
    <source>
        <dbReference type="Google" id="ProtNLM"/>
    </source>
</evidence>
<accession>A0ABP8EKJ5</accession>
<sequence>MNLPRAVTTALAGTAGLALGAALGALGAIRRNRPVHSVGSVVPGTLVVDAPGSTGSPLFDTAGEAPVTARLSRSASWPIQLPDVMGVALRVQGGGRRGGPADLLFASTGTGVLTRYVLQLHSRVTEGPLTTMLPLAGPEGNIVFRLDPDGANDPDASHEHGAKHFRLSYSRNSGPWEPLGEVVLSADGGAGEASIEPTQRSDDPAGPDDPHLRFRPVAQTPAGLVTPPWLRAARAPAYGIARLVWRP</sequence>
<dbReference type="EMBL" id="BAABAZ010000006">
    <property type="protein sequence ID" value="GAA4284502.1"/>
    <property type="molecule type" value="Genomic_DNA"/>
</dbReference>
<keyword evidence="3" id="KW-1185">Reference proteome</keyword>
<dbReference type="SUPFAM" id="SSF56634">
    <property type="entry name" value="Heme-dependent catalase-like"/>
    <property type="match status" value="1"/>
</dbReference>
<dbReference type="RefSeq" id="WP_236866588.1">
    <property type="nucleotide sequence ID" value="NZ_BAABAZ010000006.1"/>
</dbReference>
<feature type="region of interest" description="Disordered" evidence="1">
    <location>
        <begin position="190"/>
        <end position="215"/>
    </location>
</feature>
<comment type="caution">
    <text evidence="2">The sequence shown here is derived from an EMBL/GenBank/DDBJ whole genome shotgun (WGS) entry which is preliminary data.</text>
</comment>
<feature type="compositionally biased region" description="Basic and acidic residues" evidence="1">
    <location>
        <begin position="199"/>
        <end position="212"/>
    </location>
</feature>
<gene>
    <name evidence="2" type="ORF">GCM10022261_20330</name>
</gene>